<dbReference type="Pfam" id="PF13193">
    <property type="entry name" value="AMP-binding_C"/>
    <property type="match status" value="1"/>
</dbReference>
<dbReference type="Proteomes" id="UP000247696">
    <property type="component" value="Chromosome"/>
</dbReference>
<dbReference type="Pfam" id="PF00668">
    <property type="entry name" value="Condensation"/>
    <property type="match status" value="2"/>
</dbReference>
<organism evidence="6 7">
    <name type="scientific">Corynebacterium provencense</name>
    <dbReference type="NCBI Taxonomy" id="1737425"/>
    <lineage>
        <taxon>Bacteria</taxon>
        <taxon>Bacillati</taxon>
        <taxon>Actinomycetota</taxon>
        <taxon>Actinomycetes</taxon>
        <taxon>Mycobacteriales</taxon>
        <taxon>Corynebacteriaceae</taxon>
        <taxon>Corynebacterium</taxon>
    </lineage>
</organism>
<dbReference type="GO" id="GO:0031177">
    <property type="term" value="F:phosphopantetheine binding"/>
    <property type="evidence" value="ECO:0007669"/>
    <property type="project" value="InterPro"/>
</dbReference>
<dbReference type="Gene3D" id="3.30.559.10">
    <property type="entry name" value="Chloramphenicol acetyltransferase-like domain"/>
    <property type="match status" value="2"/>
</dbReference>
<dbReference type="InterPro" id="IPR010071">
    <property type="entry name" value="AA_adenyl_dom"/>
</dbReference>
<comment type="cofactor">
    <cofactor evidence="1">
        <name>pantetheine 4'-phosphate</name>
        <dbReference type="ChEBI" id="CHEBI:47942"/>
    </cofactor>
</comment>
<dbReference type="SUPFAM" id="SSF53474">
    <property type="entry name" value="alpha/beta-Hydrolases"/>
    <property type="match status" value="1"/>
</dbReference>
<dbReference type="PROSITE" id="PS00455">
    <property type="entry name" value="AMP_BINDING"/>
    <property type="match status" value="2"/>
</dbReference>
<keyword evidence="7" id="KW-1185">Reference proteome</keyword>
<dbReference type="Gene3D" id="3.40.50.1820">
    <property type="entry name" value="alpha/beta hydrolase"/>
    <property type="match status" value="1"/>
</dbReference>
<dbReference type="EMBL" id="CP024988">
    <property type="protein sequence ID" value="AWT27435.1"/>
    <property type="molecule type" value="Genomic_DNA"/>
</dbReference>
<dbReference type="InterPro" id="IPR006162">
    <property type="entry name" value="Ppantetheine_attach_site"/>
</dbReference>
<keyword evidence="2" id="KW-0596">Phosphopantetheine</keyword>
<dbReference type="Pfam" id="PF00975">
    <property type="entry name" value="Thioesterase"/>
    <property type="match status" value="1"/>
</dbReference>
<dbReference type="Gene3D" id="3.30.300.30">
    <property type="match status" value="2"/>
</dbReference>
<dbReference type="SMART" id="SM00824">
    <property type="entry name" value="PKS_TE"/>
    <property type="match status" value="1"/>
</dbReference>
<dbReference type="InterPro" id="IPR036736">
    <property type="entry name" value="ACP-like_sf"/>
</dbReference>
<dbReference type="CDD" id="cd05930">
    <property type="entry name" value="A_NRPS"/>
    <property type="match status" value="1"/>
</dbReference>
<protein>
    <submittedName>
        <fullName evidence="6">Dimodular nonribosomal peptide synthase</fullName>
    </submittedName>
</protein>
<dbReference type="SUPFAM" id="SSF47336">
    <property type="entry name" value="ACP-like"/>
    <property type="match status" value="2"/>
</dbReference>
<evidence type="ECO:0000313" key="7">
    <source>
        <dbReference type="Proteomes" id="UP000247696"/>
    </source>
</evidence>
<dbReference type="InterPro" id="IPR045851">
    <property type="entry name" value="AMP-bd_C_sf"/>
</dbReference>
<evidence type="ECO:0000256" key="2">
    <source>
        <dbReference type="ARBA" id="ARBA00022450"/>
    </source>
</evidence>
<dbReference type="InterPro" id="IPR023213">
    <property type="entry name" value="CAT-like_dom_sf"/>
</dbReference>
<feature type="region of interest" description="Disordered" evidence="4">
    <location>
        <begin position="1087"/>
        <end position="1107"/>
    </location>
</feature>
<dbReference type="Pfam" id="PF00550">
    <property type="entry name" value="PP-binding"/>
    <property type="match status" value="2"/>
</dbReference>
<dbReference type="FunFam" id="3.40.50.980:FF:000002">
    <property type="entry name" value="Enterobactin synthetase component F"/>
    <property type="match status" value="1"/>
</dbReference>
<dbReference type="PROSITE" id="PS50075">
    <property type="entry name" value="CARRIER"/>
    <property type="match status" value="2"/>
</dbReference>
<dbReference type="InterPro" id="IPR000873">
    <property type="entry name" value="AMP-dep_synth/lig_dom"/>
</dbReference>
<dbReference type="InterPro" id="IPR001242">
    <property type="entry name" value="Condensation_dom"/>
</dbReference>
<accession>A0A2Z3YPP6</accession>
<dbReference type="CDD" id="cd17643">
    <property type="entry name" value="A_NRPS_Cytc1-like"/>
    <property type="match status" value="1"/>
</dbReference>
<evidence type="ECO:0000256" key="3">
    <source>
        <dbReference type="ARBA" id="ARBA00022553"/>
    </source>
</evidence>
<dbReference type="InterPro" id="IPR029058">
    <property type="entry name" value="AB_hydrolase_fold"/>
</dbReference>
<keyword evidence="3" id="KW-0597">Phosphoprotein</keyword>
<dbReference type="InterPro" id="IPR042099">
    <property type="entry name" value="ANL_N_sf"/>
</dbReference>
<dbReference type="SUPFAM" id="SSF56801">
    <property type="entry name" value="Acetyl-CoA synthetase-like"/>
    <property type="match status" value="2"/>
</dbReference>
<dbReference type="Gene3D" id="3.30.559.30">
    <property type="entry name" value="Nonribosomal peptide synthetase, condensation domain"/>
    <property type="match status" value="2"/>
</dbReference>
<name>A0A2Z3YPP6_9CORY</name>
<dbReference type="PROSITE" id="PS00012">
    <property type="entry name" value="PHOSPHOPANTETHEINE"/>
    <property type="match status" value="1"/>
</dbReference>
<proteinExistence type="predicted"/>
<dbReference type="InterPro" id="IPR020802">
    <property type="entry name" value="TesA-like"/>
</dbReference>
<dbReference type="RefSeq" id="WP_162620294.1">
    <property type="nucleotide sequence ID" value="NZ_CP024988.1"/>
</dbReference>
<dbReference type="InterPro" id="IPR009081">
    <property type="entry name" value="PP-bd_ACP"/>
</dbReference>
<dbReference type="GO" id="GO:0008610">
    <property type="term" value="P:lipid biosynthetic process"/>
    <property type="evidence" value="ECO:0007669"/>
    <property type="project" value="UniProtKB-ARBA"/>
</dbReference>
<dbReference type="Pfam" id="PF00501">
    <property type="entry name" value="AMP-binding"/>
    <property type="match status" value="2"/>
</dbReference>
<feature type="domain" description="Carrier" evidence="5">
    <location>
        <begin position="1012"/>
        <end position="1089"/>
    </location>
</feature>
<dbReference type="SMART" id="SM00823">
    <property type="entry name" value="PKS_PP"/>
    <property type="match status" value="2"/>
</dbReference>
<dbReference type="UniPathway" id="UPA00011"/>
<evidence type="ECO:0000256" key="4">
    <source>
        <dbReference type="SAM" id="MobiDB-lite"/>
    </source>
</evidence>
<dbReference type="InterPro" id="IPR025110">
    <property type="entry name" value="AMP-bd_C"/>
</dbReference>
<reference evidence="7" key="1">
    <citation type="submission" date="2017-11" db="EMBL/GenBank/DDBJ databases">
        <title>Otitis media/interna in a cat caused by the recently described species Corynebacterium provencense.</title>
        <authorList>
            <person name="Kittl S."/>
            <person name="Brodard I."/>
            <person name="Rychener L."/>
            <person name="Jores J."/>
            <person name="Roosje P."/>
            <person name="Gobeli Brawand S."/>
        </authorList>
    </citation>
    <scope>NUCLEOTIDE SEQUENCE [LARGE SCALE GENOMIC DNA]</scope>
    <source>
        <strain evidence="7">17KM38</strain>
    </source>
</reference>
<feature type="compositionally biased region" description="Low complexity" evidence="4">
    <location>
        <begin position="1096"/>
        <end position="1107"/>
    </location>
</feature>
<dbReference type="GO" id="GO:0003824">
    <property type="term" value="F:catalytic activity"/>
    <property type="evidence" value="ECO:0007669"/>
    <property type="project" value="InterPro"/>
</dbReference>
<dbReference type="KEGG" id="cpre:Csp1_26920"/>
<dbReference type="InterPro" id="IPR020806">
    <property type="entry name" value="PKS_PP-bd"/>
</dbReference>
<dbReference type="Gene3D" id="1.10.1200.10">
    <property type="entry name" value="ACP-like"/>
    <property type="match status" value="1"/>
</dbReference>
<sequence length="2445" mass="259983">MTTTIFTGAVDLTPAQRGIWLAEARLRDATAHMVSERTRVTGRLDVLAWKAAADRVLAGEPTLRMRLERRHDDTGDAFPRVRFDAVPMHCEVVDLRGDPDPTAAADAWVGAALRVPVDPEVGVVSHAALLRLTDAEAHWFLRVHHVAADGYAFALVNRELARHYADIVGGLSAPDAGSADGPGDDAVAAQLRVLAEQSAYPASGQAVVDRAYWATQIPSVPPVPLAVNGASIRVERRPVSVDVRHADQVVLIAALALLTGAVTGQDEAVVGVHVMNRRSRDQLRTPCTAQSLVPLRIDLDPAQTLAELLDGTRAVWSGARDHQGYRHEDLRIDRGLAPDEPLCSVALNVVPFAQSVRFGEAVGRAEPVWDGPADGLVLDVRAGGHGDDRLVLEAPEQSLAGPTFDSYGHMLGRLVSQLASAADPDRPDHSRWFRTSVDALDFVGDADPGLRDGEASCTASAASSRDILGDDPVWVSRAFDRFPGDPSDSALTAPDATLTRAEAASAVHRLARLLRARDIEAGDRVVLHLPRCSWMLLAPAAVAEAGATWVPCDAEWPVSRVRSVIDTARPVLRVTAGTVGTGDGEQHGAEGPDLPEVPVVDLADADILTELRGYLDTPLTDAGRRRPVEGDDIAYVLFTSGSTGTPKGVEVAHRQLANFARTLLELYLPQELDAACLEPGDLLRVIHEHSPAFDSGMSPFVTFLAGHHVLVPGQEQLRIPEQHRDYILQHRPDVMDISPAVLEELLHLGLEPGSGRPQHSRGLLTSILIGGDACSGTLWHTLRELAGRGVFTANAYGPTENTVDSTIAWVRDHDTPSIGRALPRQRAEVCDALGRRLPVGITGELFVSGASVTCGYLDRPDLTAEKFVDLPDGRRAYRTGDLVRREPDGSLTFIGRADAQLSLRGVRIESAEVETALLTLPGVRQAVAVVRDDGAGARLVAYLVGDSDVPLPGEDAAATARALASLRAQLPSASVPTAFVALDELPVTDRGKVDRRALPAPDIGYGHGAGWDGLTDTQRIVARVFAELLELDPTDLHADSDLFDLGGHSLTAARVVGRLGESGHSGAALRDIFRDPTVAGVAELIHGTGRPAGQPAGRTTGSGATGTPVLTDAQRRIWFIEQAEGPSALYAIPVVLQVAGSLDLDAFHAALVDTVSAYPALHHSYPDAGGGDPLPTPWTVEDLREALTLRRPDLDPADPDLGARIDSTIDLASELPVRPFVVGDRNRQAVVLVLHHLAVDGASLVPLLDTLSAAYQARIDHRTPEPPAPTSTGVPNEVTDDEIRWWTHRLAGLPDVIDLPLDRPRPATRDRRGAAVHRTLDRDLSERLRHGAAAIGATPFMVVQAVLAGLLTRCGAGTDIPVGTITSGRDTAAEDRIVSFLANTVVTRTDTSGDPTFTELVDRVREDTLELLDHGRVPFDAVVAALNPRRSPQHHPLFQVMLVAQNTDAARFDTGPGGPEVTTQVQGTGTAKFDLTCEFEVGEPGTGVHFRWEYAEDIFDRAGVENLASWFGNLLAQALTEPDSRLWDRPLVDGLVADAESETARMVAYRTAYPATPGAETLAAAVDSALLRHGGATAVTDVADDGSRTGYSYADLERSSAVVRDALTRRGIGPGDLVALLVPRSAAQVSAVLGVVRSGAAYVPLDSENPVARLVGIIEDARPVALVAGGDPVPEEVAVALGATPLISLDSLPESPESLVAGGGVPAASEVRKPAPDDPAYVIFTSGSTGRPKGVIIPQANVIRLLESTRQWFGFSSDDVWTLFHSYAFDFAVWEMYGALLHGGRLVIVPQSVRRSPAEFLTLLGDEGVTVLNQTPSAFGQLVRADAAAETGTGTLPALRTIVLGGEAMDPDTVRTWFRRHSPGAPEVVNMYGITETTVHVTYQRLSPDMVGSSPVGEPIPDLSLHLLDEAGNPVPDGVVGEIHVGGAGLATGYIGRDDLTAQRFIADPFVGPLAYNGTGGTGPGRLYRSGDLAVRRRDGVLDFRGRADRQVQLRGFRIELGEVEAAALKLEEVTFAHARVLRHGDGDERLVVDLVGPDPATADPVALRRAIATILPAQMAPSAVSVLAEVPLTVNGKLDEDALPEPALPSTGGRAPNGPLEALICAEFASVLGLDSCSPEDSFFDLGGHSLLAVSLVARLQAATGRKLRVGTLLGAPTPALLAAHLHGDGTVADDAELKVVLPLRVPAGRDTGEPPAGHRGTVFCLHPAGGLSWCYAGLPKHLPADIPVWGLQARGVLDPHAQPASLADMATDYVDEMLAIDPVGPYHLVGWSLGGMVAHVAAVRLRQLGHRVGVVALLDAYPSEAETGVDEPPLLDALSAVLAMAGLEDDELDGRPETVDTLTEVLTERSSPMAGLEPTVLDALVRTYRNTAKVLREYRHDPYDGDVLFFHATRAGIGPDHDPHEWDRFISGDLTVIDVDCTHREMTRPGPLERIASVLRAGL</sequence>
<dbReference type="GO" id="GO:0043041">
    <property type="term" value="P:amino acid activation for nonribosomal peptide biosynthetic process"/>
    <property type="evidence" value="ECO:0007669"/>
    <property type="project" value="TreeGrafter"/>
</dbReference>
<evidence type="ECO:0000256" key="1">
    <source>
        <dbReference type="ARBA" id="ARBA00001957"/>
    </source>
</evidence>
<dbReference type="NCBIfam" id="TIGR01733">
    <property type="entry name" value="AA-adenyl-dom"/>
    <property type="match status" value="1"/>
</dbReference>
<dbReference type="GO" id="GO:0005829">
    <property type="term" value="C:cytosol"/>
    <property type="evidence" value="ECO:0007669"/>
    <property type="project" value="TreeGrafter"/>
</dbReference>
<feature type="domain" description="Carrier" evidence="5">
    <location>
        <begin position="2096"/>
        <end position="2171"/>
    </location>
</feature>
<dbReference type="GO" id="GO:0044550">
    <property type="term" value="P:secondary metabolite biosynthetic process"/>
    <property type="evidence" value="ECO:0007669"/>
    <property type="project" value="TreeGrafter"/>
</dbReference>
<dbReference type="Gene3D" id="3.40.50.12780">
    <property type="entry name" value="N-terminal domain of ligase-like"/>
    <property type="match status" value="2"/>
</dbReference>
<dbReference type="PANTHER" id="PTHR45527:SF14">
    <property type="entry name" value="PLIPASTATIN SYNTHASE SUBUNIT B"/>
    <property type="match status" value="1"/>
</dbReference>
<evidence type="ECO:0000259" key="5">
    <source>
        <dbReference type="PROSITE" id="PS50075"/>
    </source>
</evidence>
<gene>
    <name evidence="6" type="primary">dhbF_2</name>
    <name evidence="6" type="ORF">Csp1_26920</name>
</gene>
<dbReference type="SUPFAM" id="SSF52777">
    <property type="entry name" value="CoA-dependent acyltransferases"/>
    <property type="match status" value="4"/>
</dbReference>
<dbReference type="InterPro" id="IPR020845">
    <property type="entry name" value="AMP-binding_CS"/>
</dbReference>
<dbReference type="InterPro" id="IPR001031">
    <property type="entry name" value="Thioesterase"/>
</dbReference>
<dbReference type="FunFam" id="3.40.50.12780:FF:000012">
    <property type="entry name" value="Non-ribosomal peptide synthetase"/>
    <property type="match status" value="1"/>
</dbReference>
<evidence type="ECO:0000313" key="6">
    <source>
        <dbReference type="EMBL" id="AWT27435.1"/>
    </source>
</evidence>
<dbReference type="PANTHER" id="PTHR45527">
    <property type="entry name" value="NONRIBOSOMAL PEPTIDE SYNTHETASE"/>
    <property type="match status" value="1"/>
</dbReference>